<feature type="domain" description="AMP-dependent synthetase/ligase" evidence="4">
    <location>
        <begin position="123"/>
        <end position="446"/>
    </location>
</feature>
<keyword evidence="1" id="KW-0596">Phosphopantetheine</keyword>
<dbReference type="Proteomes" id="UP000092177">
    <property type="component" value="Chromosome 10"/>
</dbReference>
<dbReference type="EMBL" id="LTAN01000010">
    <property type="protein sequence ID" value="OBR03049.1"/>
    <property type="molecule type" value="Genomic_DNA"/>
</dbReference>
<dbReference type="GeneID" id="28873356"/>
<dbReference type="RefSeq" id="XP_018151567.1">
    <property type="nucleotide sequence ID" value="XM_018309249.1"/>
</dbReference>
<evidence type="ECO:0000256" key="2">
    <source>
        <dbReference type="ARBA" id="ARBA00022553"/>
    </source>
</evidence>
<keyword evidence="6" id="KW-1185">Reference proteome</keyword>
<dbReference type="InterPro" id="IPR020845">
    <property type="entry name" value="AMP-binding_CS"/>
</dbReference>
<dbReference type="VEuPathDB" id="FungiDB:CH63R_14275"/>
<gene>
    <name evidence="5" type="ORF">CH63R_14275</name>
</gene>
<evidence type="ECO:0000256" key="1">
    <source>
        <dbReference type="ARBA" id="ARBA00022450"/>
    </source>
</evidence>
<organism evidence="5 6">
    <name type="scientific">Colletotrichum higginsianum (strain IMI 349063)</name>
    <name type="common">Crucifer anthracnose fungus</name>
    <dbReference type="NCBI Taxonomy" id="759273"/>
    <lineage>
        <taxon>Eukaryota</taxon>
        <taxon>Fungi</taxon>
        <taxon>Dikarya</taxon>
        <taxon>Ascomycota</taxon>
        <taxon>Pezizomycotina</taxon>
        <taxon>Sordariomycetes</taxon>
        <taxon>Hypocreomycetidae</taxon>
        <taxon>Glomerellales</taxon>
        <taxon>Glomerellaceae</taxon>
        <taxon>Colletotrichum</taxon>
        <taxon>Colletotrichum destructivum species complex</taxon>
    </lineage>
</organism>
<evidence type="ECO:0000256" key="3">
    <source>
        <dbReference type="ARBA" id="ARBA00022857"/>
    </source>
</evidence>
<dbReference type="InterPro" id="IPR000873">
    <property type="entry name" value="AMP-dep_synth/lig_dom"/>
</dbReference>
<name>A0A1B7XTE8_COLHI</name>
<dbReference type="AlphaFoldDB" id="A0A1B7XTE8"/>
<dbReference type="PROSITE" id="PS00455">
    <property type="entry name" value="AMP_BINDING"/>
    <property type="match status" value="1"/>
</dbReference>
<sequence>MLREGVFVFVFVFTSVFISVPGMAFSFQAAFSFNSNTFKQETTCPNPPITPISSPISYLISHLISSLISSFISAHLSSHLSSHTVLNMASPSEKLFVRKIEQNARLIPTNIFARVPLDDWETNGYRSITWKQYNDGINKIAHWLDETLGKSVDNDTVSYFGANDIRYAFIFAALNKTNRKLLTPDGRLMKGALHGLLSASDCKAWLYTEDEIAAQTPFGLEETGIALHAFPSLEWCLEAEDTPAYPYTKTYEEHKLEEILIIHTSGTTGPPKPIYMNNGFWAAACASPQLAKRNWPRGICTEELYGRSLILACPMRWNSGLILTNAFGVFANTCCVLPPADAVGLPPAMFDRLTKLNHVEGLVATPFTVVELFNDATTRPTLQALEFVTYLGARLDKVVGDALVQHTRLGSVIGATETGGRFSFLPRDKRFWHTYDFIPEAHVRLVPIDKSGLPTNAAEGGDVHRMFIDRPEGDIREYMCAFWNVRMFEGVDTIDTKELWRPVDCDGEVRWEFFARADDSVKLFGGVSFDAAEFETPIARHPGVRHVFVGGAGRPAPFVILDMYEEAVRGRDRGDVARGIWETVVEPLNRQVVKEIRIPAETVMVAAEGRPLPLSLKQLVLRTRAEEEYKAEIEAAYGRLNEEGQDSREKFAEFMK</sequence>
<keyword evidence="3" id="KW-0521">NADP</keyword>
<dbReference type="InterPro" id="IPR051414">
    <property type="entry name" value="Adenylate-forming_Reductase"/>
</dbReference>
<keyword evidence="2" id="KW-0597">Phosphoprotein</keyword>
<evidence type="ECO:0000259" key="4">
    <source>
        <dbReference type="Pfam" id="PF00501"/>
    </source>
</evidence>
<dbReference type="PANTHER" id="PTHR43439">
    <property type="entry name" value="PHENYLACETATE-COENZYME A LIGASE"/>
    <property type="match status" value="1"/>
</dbReference>
<dbReference type="Gene3D" id="3.40.50.12780">
    <property type="entry name" value="N-terminal domain of ligase-like"/>
    <property type="match status" value="1"/>
</dbReference>
<proteinExistence type="predicted"/>
<dbReference type="Pfam" id="PF00501">
    <property type="entry name" value="AMP-binding"/>
    <property type="match status" value="1"/>
</dbReference>
<dbReference type="OrthoDB" id="429813at2759"/>
<reference evidence="6" key="1">
    <citation type="journal article" date="2017" name="BMC Genomics">
        <title>Gapless genome assembly of Colletotrichum higginsianum reveals chromosome structure and association of transposable elements with secondary metabolite gene clusters.</title>
        <authorList>
            <person name="Dallery J.-F."/>
            <person name="Lapalu N."/>
            <person name="Zampounis A."/>
            <person name="Pigne S."/>
            <person name="Luyten I."/>
            <person name="Amselem J."/>
            <person name="Wittenberg A.H.J."/>
            <person name="Zhou S."/>
            <person name="de Queiroz M.V."/>
            <person name="Robin G.P."/>
            <person name="Auger A."/>
            <person name="Hainaut M."/>
            <person name="Henrissat B."/>
            <person name="Kim K.-T."/>
            <person name="Lee Y.-H."/>
            <person name="Lespinet O."/>
            <person name="Schwartz D.C."/>
            <person name="Thon M.R."/>
            <person name="O'Connell R.J."/>
        </authorList>
    </citation>
    <scope>NUCLEOTIDE SEQUENCE [LARGE SCALE GENOMIC DNA]</scope>
    <source>
        <strain evidence="6">IMI 349063</strain>
    </source>
</reference>
<evidence type="ECO:0000313" key="5">
    <source>
        <dbReference type="EMBL" id="OBR03049.1"/>
    </source>
</evidence>
<comment type="caution">
    <text evidence="5">The sequence shown here is derived from an EMBL/GenBank/DDBJ whole genome shotgun (WGS) entry which is preliminary data.</text>
</comment>
<protein>
    <submittedName>
        <fullName evidence="5">Ochratoxin a non-ribosomal peptide synthetase</fullName>
    </submittedName>
</protein>
<dbReference type="SUPFAM" id="SSF56801">
    <property type="entry name" value="Acetyl-CoA synthetase-like"/>
    <property type="match status" value="1"/>
</dbReference>
<accession>A0A1B7XTE8</accession>
<dbReference type="KEGG" id="chig:CH63R_14275"/>
<dbReference type="PANTHER" id="PTHR43439:SF2">
    <property type="entry name" value="ENZYME, PUTATIVE (JCVI)-RELATED"/>
    <property type="match status" value="1"/>
</dbReference>
<dbReference type="InterPro" id="IPR042099">
    <property type="entry name" value="ANL_N_sf"/>
</dbReference>
<dbReference type="Pfam" id="PF23562">
    <property type="entry name" value="AMP-binding_C_3"/>
    <property type="match status" value="1"/>
</dbReference>
<evidence type="ECO:0000313" key="6">
    <source>
        <dbReference type="Proteomes" id="UP000092177"/>
    </source>
</evidence>